<dbReference type="Proteomes" id="UP001620626">
    <property type="component" value="Unassembled WGS sequence"/>
</dbReference>
<protein>
    <submittedName>
        <fullName evidence="3">Uncharacterized protein</fullName>
    </submittedName>
</protein>
<proteinExistence type="predicted"/>
<keyword evidence="4" id="KW-1185">Reference proteome</keyword>
<dbReference type="AlphaFoldDB" id="A0ABD2L3T5"/>
<evidence type="ECO:0000313" key="3">
    <source>
        <dbReference type="EMBL" id="KAL3109877.1"/>
    </source>
</evidence>
<gene>
    <name evidence="3" type="ORF">niasHT_019908</name>
    <name evidence="2" type="ORF">niasHT_021107</name>
</gene>
<feature type="region of interest" description="Disordered" evidence="1">
    <location>
        <begin position="1"/>
        <end position="29"/>
    </location>
</feature>
<dbReference type="EMBL" id="JBICBT010000987">
    <property type="protein sequence ID" value="KAL3089163.1"/>
    <property type="molecule type" value="Genomic_DNA"/>
</dbReference>
<evidence type="ECO:0000313" key="4">
    <source>
        <dbReference type="Proteomes" id="UP001620626"/>
    </source>
</evidence>
<dbReference type="EMBL" id="JBICBT010000554">
    <property type="protein sequence ID" value="KAL3109877.1"/>
    <property type="molecule type" value="Genomic_DNA"/>
</dbReference>
<evidence type="ECO:0000256" key="1">
    <source>
        <dbReference type="SAM" id="MobiDB-lite"/>
    </source>
</evidence>
<name>A0ABD2L3T5_9BILA</name>
<comment type="caution">
    <text evidence="3">The sequence shown here is derived from an EMBL/GenBank/DDBJ whole genome shotgun (WGS) entry which is preliminary data.</text>
</comment>
<sequence>MAKGRDGQTKRRRKGGREKQQPNWENGCHFASSHTNEWCRKARGHLMDGKMANSLEAPSFPTELQGNSFIHHQSEHFGTAIVVNLATQNQSKNATAFLALSAKIMLIIALIVRSKIEQKVQQTEANDVKRQYERE</sequence>
<organism evidence="3 4">
    <name type="scientific">Heterodera trifolii</name>
    <dbReference type="NCBI Taxonomy" id="157864"/>
    <lineage>
        <taxon>Eukaryota</taxon>
        <taxon>Metazoa</taxon>
        <taxon>Ecdysozoa</taxon>
        <taxon>Nematoda</taxon>
        <taxon>Chromadorea</taxon>
        <taxon>Rhabditida</taxon>
        <taxon>Tylenchina</taxon>
        <taxon>Tylenchomorpha</taxon>
        <taxon>Tylenchoidea</taxon>
        <taxon>Heteroderidae</taxon>
        <taxon>Heteroderinae</taxon>
        <taxon>Heterodera</taxon>
    </lineage>
</organism>
<evidence type="ECO:0000313" key="2">
    <source>
        <dbReference type="EMBL" id="KAL3089163.1"/>
    </source>
</evidence>
<accession>A0ABD2L3T5</accession>
<reference evidence="3 4" key="1">
    <citation type="submission" date="2024-10" db="EMBL/GenBank/DDBJ databases">
        <authorList>
            <person name="Kim D."/>
        </authorList>
    </citation>
    <scope>NUCLEOTIDE SEQUENCE [LARGE SCALE GENOMIC DNA]</scope>
    <source>
        <strain evidence="3">BH-2024</strain>
    </source>
</reference>